<evidence type="ECO:0000256" key="7">
    <source>
        <dbReference type="ARBA" id="ARBA00022525"/>
    </source>
</evidence>
<proteinExistence type="inferred from homology"/>
<evidence type="ECO:0000256" key="9">
    <source>
        <dbReference type="ARBA" id="ARBA00022670"/>
    </source>
</evidence>
<keyword evidence="17" id="KW-0865">Zymogen</keyword>
<evidence type="ECO:0000256" key="12">
    <source>
        <dbReference type="ARBA" id="ARBA00022801"/>
    </source>
</evidence>
<reference evidence="23" key="1">
    <citation type="submission" date="2020-03" db="EMBL/GenBank/DDBJ databases">
        <title>Transcriptomic Profiling of the Digestive Tract of the Rat Flea, Xenopsylla cheopis, Following Blood Feeding and Infection with Yersinia pestis.</title>
        <authorList>
            <person name="Bland D.M."/>
            <person name="Martens C.A."/>
            <person name="Virtaneva K."/>
            <person name="Kanakabandi K."/>
            <person name="Long D."/>
            <person name="Rosenke R."/>
            <person name="Saturday G.A."/>
            <person name="Hoyt F.H."/>
            <person name="Bruno D.P."/>
            <person name="Ribeiro J.M.C."/>
            <person name="Hinnebusch J."/>
        </authorList>
    </citation>
    <scope>NUCLEOTIDE SEQUENCE</scope>
</reference>
<evidence type="ECO:0000256" key="1">
    <source>
        <dbReference type="ARBA" id="ARBA00004240"/>
    </source>
</evidence>
<dbReference type="AlphaFoldDB" id="A0A6M2DDH9"/>
<feature type="domain" description="Peptidase M28" evidence="22">
    <location>
        <begin position="256"/>
        <end position="444"/>
    </location>
</feature>
<evidence type="ECO:0000256" key="6">
    <source>
        <dbReference type="ARBA" id="ARBA00014116"/>
    </source>
</evidence>
<evidence type="ECO:0000256" key="13">
    <source>
        <dbReference type="ARBA" id="ARBA00022824"/>
    </source>
</evidence>
<name>A0A6M2DDH9_XENCH</name>
<keyword evidence="16" id="KW-0482">Metalloprotease</keyword>
<dbReference type="Pfam" id="PF04389">
    <property type="entry name" value="Peptidase_M28"/>
    <property type="match status" value="1"/>
</dbReference>
<keyword evidence="13" id="KW-0256">Endoplasmic reticulum</keyword>
<evidence type="ECO:0000256" key="16">
    <source>
        <dbReference type="ARBA" id="ARBA00023049"/>
    </source>
</evidence>
<dbReference type="Gene3D" id="3.50.30.30">
    <property type="match status" value="1"/>
</dbReference>
<keyword evidence="11" id="KW-0732">Signal</keyword>
<accession>A0A6M2DDH9</accession>
<protein>
    <recommendedName>
        <fullName evidence="6">Carboxypeptidase Q</fullName>
    </recommendedName>
    <alternativeName>
        <fullName evidence="21">Plasma glutamate carboxypeptidase</fullName>
    </alternativeName>
</protein>
<evidence type="ECO:0000256" key="10">
    <source>
        <dbReference type="ARBA" id="ARBA00022723"/>
    </source>
</evidence>
<keyword evidence="12" id="KW-0378">Hydrolase</keyword>
<keyword evidence="8 23" id="KW-0121">Carboxypeptidase</keyword>
<dbReference type="GO" id="GO:0046872">
    <property type="term" value="F:metal ion binding"/>
    <property type="evidence" value="ECO:0007669"/>
    <property type="project" value="UniProtKB-KW"/>
</dbReference>
<evidence type="ECO:0000259" key="22">
    <source>
        <dbReference type="Pfam" id="PF04389"/>
    </source>
</evidence>
<keyword evidence="7" id="KW-0964">Secreted</keyword>
<comment type="subcellular location">
    <subcellularLocation>
        <location evidence="1">Endoplasmic reticulum</location>
    </subcellularLocation>
    <subcellularLocation>
        <location evidence="3">Golgi apparatus</location>
    </subcellularLocation>
    <subcellularLocation>
        <location evidence="2">Lysosome</location>
    </subcellularLocation>
    <subcellularLocation>
        <location evidence="4">Secreted</location>
    </subcellularLocation>
</comment>
<comment type="subunit">
    <text evidence="20">Homodimer. The monomeric form is inactive while the homodimer is active.</text>
</comment>
<dbReference type="GO" id="GO:0005783">
    <property type="term" value="C:endoplasmic reticulum"/>
    <property type="evidence" value="ECO:0007669"/>
    <property type="project" value="UniProtKB-SubCell"/>
</dbReference>
<keyword evidence="18" id="KW-0325">Glycoprotein</keyword>
<evidence type="ECO:0000313" key="23">
    <source>
        <dbReference type="EMBL" id="NOV44265.1"/>
    </source>
</evidence>
<evidence type="ECO:0000256" key="3">
    <source>
        <dbReference type="ARBA" id="ARBA00004555"/>
    </source>
</evidence>
<dbReference type="GO" id="GO:0070573">
    <property type="term" value="F:metallodipeptidase activity"/>
    <property type="evidence" value="ECO:0007669"/>
    <property type="project" value="InterPro"/>
</dbReference>
<dbReference type="EMBL" id="GIIL01000539">
    <property type="protein sequence ID" value="NOV44265.1"/>
    <property type="molecule type" value="Transcribed_RNA"/>
</dbReference>
<evidence type="ECO:0000256" key="20">
    <source>
        <dbReference type="ARBA" id="ARBA00025833"/>
    </source>
</evidence>
<dbReference type="GO" id="GO:0005794">
    <property type="term" value="C:Golgi apparatus"/>
    <property type="evidence" value="ECO:0007669"/>
    <property type="project" value="UniProtKB-SubCell"/>
</dbReference>
<keyword evidence="9" id="KW-0645">Protease</keyword>
<keyword evidence="19" id="KW-0458">Lysosome</keyword>
<comment type="similarity">
    <text evidence="5">Belongs to the peptidase M28 family.</text>
</comment>
<dbReference type="Gene3D" id="3.40.630.10">
    <property type="entry name" value="Zn peptidases"/>
    <property type="match status" value="1"/>
</dbReference>
<dbReference type="InterPro" id="IPR039866">
    <property type="entry name" value="CPQ"/>
</dbReference>
<dbReference type="SUPFAM" id="SSF53187">
    <property type="entry name" value="Zn-dependent exopeptidases"/>
    <property type="match status" value="1"/>
</dbReference>
<evidence type="ECO:0000256" key="14">
    <source>
        <dbReference type="ARBA" id="ARBA00022833"/>
    </source>
</evidence>
<dbReference type="GO" id="GO:0005764">
    <property type="term" value="C:lysosome"/>
    <property type="evidence" value="ECO:0007669"/>
    <property type="project" value="UniProtKB-SubCell"/>
</dbReference>
<evidence type="ECO:0000256" key="21">
    <source>
        <dbReference type="ARBA" id="ARBA00033328"/>
    </source>
</evidence>
<keyword evidence="10" id="KW-0479">Metal-binding</keyword>
<evidence type="ECO:0000256" key="4">
    <source>
        <dbReference type="ARBA" id="ARBA00004613"/>
    </source>
</evidence>
<keyword evidence="15" id="KW-0333">Golgi apparatus</keyword>
<evidence type="ECO:0000256" key="11">
    <source>
        <dbReference type="ARBA" id="ARBA00022729"/>
    </source>
</evidence>
<evidence type="ECO:0000256" key="2">
    <source>
        <dbReference type="ARBA" id="ARBA00004371"/>
    </source>
</evidence>
<dbReference type="GO" id="GO:0005615">
    <property type="term" value="C:extracellular space"/>
    <property type="evidence" value="ECO:0007669"/>
    <property type="project" value="TreeGrafter"/>
</dbReference>
<dbReference type="InterPro" id="IPR007484">
    <property type="entry name" value="Peptidase_M28"/>
</dbReference>
<dbReference type="GO" id="GO:0043171">
    <property type="term" value="P:peptide catabolic process"/>
    <property type="evidence" value="ECO:0007669"/>
    <property type="project" value="TreeGrafter"/>
</dbReference>
<organism evidence="23">
    <name type="scientific">Xenopsylla cheopis</name>
    <name type="common">Oriental rat flea</name>
    <name type="synonym">Pulex cheopis</name>
    <dbReference type="NCBI Taxonomy" id="163159"/>
    <lineage>
        <taxon>Eukaryota</taxon>
        <taxon>Metazoa</taxon>
        <taxon>Ecdysozoa</taxon>
        <taxon>Arthropoda</taxon>
        <taxon>Hexapoda</taxon>
        <taxon>Insecta</taxon>
        <taxon>Pterygota</taxon>
        <taxon>Neoptera</taxon>
        <taxon>Endopterygota</taxon>
        <taxon>Siphonaptera</taxon>
        <taxon>Pulicidae</taxon>
        <taxon>Xenopsyllinae</taxon>
        <taxon>Xenopsylla</taxon>
    </lineage>
</organism>
<sequence length="460" mass="50336">MQFCYCGISNNKIDNVNECQLSAELKQEIHSYEAVANKIIEEIVHGKFKGHTYDMLAKFIDKFGPRLTGTQNLEDSIDYMVELSKNLSLSNVYTEQVTVPAWKRGPASLRISSPINREIPVMAIGLSNGGKVTAEAVVVASFQELEALSDDQIKNKIVVYNPAFTSYGETVKYRSRGASVAAAKGASAALVRSVTQKSIRSIHTGMQTYLPNTNKIPVGTISLEDADMLHRIHKRGEKIVLELDIDTSLSEGTSRNTFVDLSGSQPNISRPIVVVSGHIDSWDIGDGAMDDGGGVMVSLAALHFMKELSLTAKRTVRAIFWTAEEQGLLGAEAHVKSHKEEEDLLSFAMESDMGTFAPRGLDFSGSHEAGCIIQEILQLLSPINATEFKTPLDGGPDITFWAQNGVPASSLLNANEEYFWYHHSVGDSMLVEDPHNLDLCAAVWTVVSYVVADLNMPLPR</sequence>
<evidence type="ECO:0000256" key="18">
    <source>
        <dbReference type="ARBA" id="ARBA00023180"/>
    </source>
</evidence>
<evidence type="ECO:0000256" key="5">
    <source>
        <dbReference type="ARBA" id="ARBA00010918"/>
    </source>
</evidence>
<dbReference type="PANTHER" id="PTHR12053">
    <property type="entry name" value="PROTEASE FAMILY M28 PLASMA GLUTAMATE CARBOXYPEPTIDASE-RELATED"/>
    <property type="match status" value="1"/>
</dbReference>
<keyword evidence="14" id="KW-0862">Zinc</keyword>
<dbReference type="GO" id="GO:0004180">
    <property type="term" value="F:carboxypeptidase activity"/>
    <property type="evidence" value="ECO:0007669"/>
    <property type="project" value="UniProtKB-KW"/>
</dbReference>
<dbReference type="GO" id="GO:0006508">
    <property type="term" value="P:proteolysis"/>
    <property type="evidence" value="ECO:0007669"/>
    <property type="project" value="UniProtKB-KW"/>
</dbReference>
<evidence type="ECO:0000256" key="19">
    <source>
        <dbReference type="ARBA" id="ARBA00023228"/>
    </source>
</evidence>
<evidence type="ECO:0000256" key="15">
    <source>
        <dbReference type="ARBA" id="ARBA00023034"/>
    </source>
</evidence>
<evidence type="ECO:0000256" key="17">
    <source>
        <dbReference type="ARBA" id="ARBA00023145"/>
    </source>
</evidence>
<dbReference type="PANTHER" id="PTHR12053:SF3">
    <property type="entry name" value="CARBOXYPEPTIDASE Q"/>
    <property type="match status" value="1"/>
</dbReference>
<evidence type="ECO:0000256" key="8">
    <source>
        <dbReference type="ARBA" id="ARBA00022645"/>
    </source>
</evidence>